<protein>
    <submittedName>
        <fullName evidence="2">Class II aldolase/adducin family protein</fullName>
    </submittedName>
</protein>
<dbReference type="Proteomes" id="UP001302573">
    <property type="component" value="Unassembled WGS sequence"/>
</dbReference>
<dbReference type="InterPro" id="IPR001303">
    <property type="entry name" value="Aldolase_II/adducin_N"/>
</dbReference>
<evidence type="ECO:0000313" key="2">
    <source>
        <dbReference type="EMBL" id="MEA5670549.1"/>
    </source>
</evidence>
<dbReference type="RefSeq" id="WP_054892128.1">
    <property type="nucleotide sequence ID" value="NZ_JAYFUI010000054.1"/>
</dbReference>
<dbReference type="SUPFAM" id="SSF53639">
    <property type="entry name" value="AraD/HMP-PK domain-like"/>
    <property type="match status" value="1"/>
</dbReference>
<evidence type="ECO:0000259" key="1">
    <source>
        <dbReference type="SMART" id="SM01007"/>
    </source>
</evidence>
<evidence type="ECO:0000313" key="3">
    <source>
        <dbReference type="Proteomes" id="UP001302573"/>
    </source>
</evidence>
<dbReference type="InterPro" id="IPR036409">
    <property type="entry name" value="Aldolase_II/adducin_N_sf"/>
</dbReference>
<comment type="caution">
    <text evidence="2">The sequence shown here is derived from an EMBL/GenBank/DDBJ whole genome shotgun (WGS) entry which is preliminary data.</text>
</comment>
<dbReference type="Pfam" id="PF00596">
    <property type="entry name" value="Aldolase_II"/>
    <property type="match status" value="1"/>
</dbReference>
<organism evidence="2 3">
    <name type="scientific">Pseudomonas machongensis</name>
    <dbReference type="NCBI Taxonomy" id="3110229"/>
    <lineage>
        <taxon>Bacteria</taxon>
        <taxon>Pseudomonadati</taxon>
        <taxon>Pseudomonadota</taxon>
        <taxon>Gammaproteobacteria</taxon>
        <taxon>Pseudomonadales</taxon>
        <taxon>Pseudomonadaceae</taxon>
        <taxon>Pseudomonas</taxon>
    </lineage>
</organism>
<sequence length="235" mass="25203">MSGQPIASQAQQRQVRMAARALGRAGLAHAYGHCSLRLDAEYFLVCAARPMGLIGVGEPGTVVPVHGPLPDGVLGEVRIHQQLYRRRADLGAVIRSMPAQVMALSCAGLTPLPRHGMGSYFQPSIPLWDDVQLLRDDAQASALAELFGQGKALAMRGNGAIVAGDSLVEALTLTWYLEDAARIELQLQAAGLAERGPLLDAQACAQRATRGGRIYERMWEYLTAGDPEASDTVFE</sequence>
<feature type="domain" description="Class II aldolase/adducin N-terminal" evidence="1">
    <location>
        <begin position="13"/>
        <end position="185"/>
    </location>
</feature>
<gene>
    <name evidence="2" type="ORF">VA602_04280</name>
</gene>
<dbReference type="SMART" id="SM01007">
    <property type="entry name" value="Aldolase_II"/>
    <property type="match status" value="1"/>
</dbReference>
<proteinExistence type="predicted"/>
<dbReference type="EMBL" id="JAYFUI010000054">
    <property type="protein sequence ID" value="MEA5670549.1"/>
    <property type="molecule type" value="Genomic_DNA"/>
</dbReference>
<dbReference type="Gene3D" id="3.40.225.10">
    <property type="entry name" value="Class II aldolase/adducin N-terminal domain"/>
    <property type="match status" value="1"/>
</dbReference>
<keyword evidence="3" id="KW-1185">Reference proteome</keyword>
<name>A0ABU5VB06_9PSED</name>
<accession>A0ABU5VB06</accession>
<reference evidence="2 3" key="1">
    <citation type="submission" date="2023-12" db="EMBL/GenBank/DDBJ databases">
        <title>Pseudomonas machongensis sp. nov., isolated from wilted pepper plants (Capsicum annuum).</title>
        <authorList>
            <person name="Qiu M."/>
            <person name="Li Y."/>
            <person name="Liu Q."/>
            <person name="Zhang X."/>
            <person name="Huang Y."/>
            <person name="Guo R."/>
            <person name="Hu M."/>
            <person name="Zhou J."/>
            <person name="Zhou X."/>
        </authorList>
    </citation>
    <scope>NUCLEOTIDE SEQUENCE [LARGE SCALE GENOMIC DNA]</scope>
    <source>
        <strain evidence="2 3">MH2</strain>
    </source>
</reference>